<reference evidence="1 2" key="1">
    <citation type="submission" date="2020-02" db="EMBL/GenBank/DDBJ databases">
        <title>Draft genome sequence of two Spirosoma agri KCTC 52727 and Spirosoma terrae KCTC 52035.</title>
        <authorList>
            <person name="Rojas J."/>
            <person name="Ambika Manirajan B."/>
            <person name="Ratering S."/>
            <person name="Suarez C."/>
            <person name="Schnell S."/>
        </authorList>
    </citation>
    <scope>NUCLEOTIDE SEQUENCE [LARGE SCALE GENOMIC DNA]</scope>
    <source>
        <strain evidence="1 2">KCTC 52727</strain>
    </source>
</reference>
<dbReference type="RefSeq" id="WP_164039498.1">
    <property type="nucleotide sequence ID" value="NZ_JAAGNZ010000001.1"/>
</dbReference>
<protein>
    <submittedName>
        <fullName evidence="1">Uncharacterized protein</fullName>
    </submittedName>
</protein>
<proteinExistence type="predicted"/>
<dbReference type="EMBL" id="JAAGNZ010000001">
    <property type="protein sequence ID" value="NEU68111.1"/>
    <property type="molecule type" value="Genomic_DNA"/>
</dbReference>
<organism evidence="1 2">
    <name type="scientific">Spirosoma agri</name>
    <dbReference type="NCBI Taxonomy" id="1987381"/>
    <lineage>
        <taxon>Bacteria</taxon>
        <taxon>Pseudomonadati</taxon>
        <taxon>Bacteroidota</taxon>
        <taxon>Cytophagia</taxon>
        <taxon>Cytophagales</taxon>
        <taxon>Cytophagaceae</taxon>
        <taxon>Spirosoma</taxon>
    </lineage>
</organism>
<evidence type="ECO:0000313" key="1">
    <source>
        <dbReference type="EMBL" id="NEU68111.1"/>
    </source>
</evidence>
<name>A0A6M0IL37_9BACT</name>
<sequence length="245" mass="28438">MLKQLQIRYQTARSLPAPYAYFYTLAVRPLPDKTVQVDLAITYPDRDDIDDDELIAEGYTRDDDFSWSGQLPRAWLQVITELVNKTQLEPVSEDLLEEDDDFWAISLETDNDSPKQGQPKKPDSWQYLVQELIQATYEAIGRERPFELIFLDFINPQGDLEIRLTASFVERTVDVVTGMNRKELTKTIPWSALQRVMTEVYTHDYDADDAQTKRPKRDGQWLNLGGEEWFDVSEFPTLATMFGKL</sequence>
<evidence type="ECO:0000313" key="2">
    <source>
        <dbReference type="Proteomes" id="UP000477386"/>
    </source>
</evidence>
<gene>
    <name evidence="1" type="ORF">GK091_14560</name>
</gene>
<keyword evidence="2" id="KW-1185">Reference proteome</keyword>
<dbReference type="Proteomes" id="UP000477386">
    <property type="component" value="Unassembled WGS sequence"/>
</dbReference>
<dbReference type="AlphaFoldDB" id="A0A6M0IL37"/>
<comment type="caution">
    <text evidence="1">The sequence shown here is derived from an EMBL/GenBank/DDBJ whole genome shotgun (WGS) entry which is preliminary data.</text>
</comment>
<accession>A0A6M0IL37</accession>